<protein>
    <submittedName>
        <fullName evidence="2">Death-on-curing protein</fullName>
    </submittedName>
</protein>
<accession>K0F632</accession>
<dbReference type="KEGG" id="nbr:O3I_034105"/>
<evidence type="ECO:0000259" key="1">
    <source>
        <dbReference type="PROSITE" id="PS51459"/>
    </source>
</evidence>
<keyword evidence="3" id="KW-1185">Reference proteome</keyword>
<dbReference type="STRING" id="1133849.O3I_034105"/>
<feature type="domain" description="Fido" evidence="1">
    <location>
        <begin position="7"/>
        <end position="130"/>
    </location>
</feature>
<dbReference type="InterPro" id="IPR003812">
    <property type="entry name" value="Fido"/>
</dbReference>
<organism evidence="2 3">
    <name type="scientific">Nocardia brasiliensis (strain ATCC 700358 / HUJEG-1)</name>
    <dbReference type="NCBI Taxonomy" id="1133849"/>
    <lineage>
        <taxon>Bacteria</taxon>
        <taxon>Bacillati</taxon>
        <taxon>Actinomycetota</taxon>
        <taxon>Actinomycetes</taxon>
        <taxon>Mycobacteriales</taxon>
        <taxon>Nocardiaceae</taxon>
        <taxon>Nocardia</taxon>
    </lineage>
</organism>
<dbReference type="EMBL" id="CP003876">
    <property type="protein sequence ID" value="AFU04770.1"/>
    <property type="molecule type" value="Genomic_DNA"/>
</dbReference>
<dbReference type="PANTHER" id="PTHR39426">
    <property type="entry name" value="HOMOLOGY TO DEATH-ON-CURING PROTEIN OF PHAGE P1"/>
    <property type="match status" value="1"/>
</dbReference>
<dbReference type="Gene3D" id="1.20.120.1870">
    <property type="entry name" value="Fic/DOC protein, Fido domain"/>
    <property type="match status" value="1"/>
</dbReference>
<dbReference type="InterPro" id="IPR036597">
    <property type="entry name" value="Fido-like_dom_sf"/>
</dbReference>
<evidence type="ECO:0000313" key="3">
    <source>
        <dbReference type="Proteomes" id="UP000006304"/>
    </source>
</evidence>
<dbReference type="PANTHER" id="PTHR39426:SF1">
    <property type="entry name" value="HOMOLOGY TO DEATH-ON-CURING PROTEIN OF PHAGE P1"/>
    <property type="match status" value="1"/>
</dbReference>
<dbReference type="HOGENOM" id="CLU_115697_5_1_11"/>
<dbReference type="eggNOG" id="COG3654">
    <property type="taxonomic scope" value="Bacteria"/>
</dbReference>
<gene>
    <name evidence="2" type="ORF">O3I_034105</name>
</gene>
<dbReference type="AlphaFoldDB" id="K0F632"/>
<sequence length="131" mass="14298">MTEVRYLELEDVLEIASAATDGAAIVRDPGLLQAAVFRYRTTVFGEDAYPTVFDKAAALLESLARNHAFVDGNKRTAWTSAVVFLGINGHRVTVQNAPLLETYPFVIAVATGELNSIDEIAIRLAKFAKEQ</sequence>
<dbReference type="InterPro" id="IPR053737">
    <property type="entry name" value="Type_II_TA_Toxin"/>
</dbReference>
<evidence type="ECO:0000313" key="2">
    <source>
        <dbReference type="EMBL" id="AFU04770.1"/>
    </source>
</evidence>
<name>K0F632_NOCB7</name>
<dbReference type="RefSeq" id="WP_014987621.1">
    <property type="nucleotide sequence ID" value="NC_018681.1"/>
</dbReference>
<dbReference type="InterPro" id="IPR006440">
    <property type="entry name" value="Doc"/>
</dbReference>
<dbReference type="SUPFAM" id="SSF140931">
    <property type="entry name" value="Fic-like"/>
    <property type="match status" value="1"/>
</dbReference>
<dbReference type="GO" id="GO:0016301">
    <property type="term" value="F:kinase activity"/>
    <property type="evidence" value="ECO:0007669"/>
    <property type="project" value="InterPro"/>
</dbReference>
<dbReference type="Pfam" id="PF02661">
    <property type="entry name" value="Fic"/>
    <property type="match status" value="1"/>
</dbReference>
<proteinExistence type="predicted"/>
<dbReference type="Proteomes" id="UP000006304">
    <property type="component" value="Chromosome"/>
</dbReference>
<dbReference type="PROSITE" id="PS51459">
    <property type="entry name" value="FIDO"/>
    <property type="match status" value="1"/>
</dbReference>
<dbReference type="NCBIfam" id="TIGR01550">
    <property type="entry name" value="DOC_P1"/>
    <property type="match status" value="1"/>
</dbReference>
<reference evidence="2 3" key="1">
    <citation type="journal article" date="2012" name="J. Bacteriol.">
        <title>Complete genome sequence of Nocardia brasiliensis HUJEG-1.</title>
        <authorList>
            <person name="Vera-Cabrera L."/>
            <person name="Ortiz-Lopez R."/>
            <person name="Elizondo-Gonzalez R."/>
            <person name="Perez-Maya A.A."/>
            <person name="Ocampo-Candiani J."/>
        </authorList>
    </citation>
    <scope>NUCLEOTIDE SEQUENCE [LARGE SCALE GENOMIC DNA]</scope>
    <source>
        <strain evidence="3">ATCC 700358</strain>
    </source>
</reference>